<sequence length="119" mass="13119">MAVSNNLTKLALEAKEDEWGPSRSGFVSLTEVVLGSPRDLGSPLAARAIDSNLFMLPCERRIQQQTMGLRKGSAKRVGENQQQPNSHRSISELSQNDSRTKWIACNRRRALGGERAKGV</sequence>
<feature type="compositionally biased region" description="Polar residues" evidence="1">
    <location>
        <begin position="79"/>
        <end position="96"/>
    </location>
</feature>
<evidence type="ECO:0000313" key="2">
    <source>
        <dbReference type="EMBL" id="PWZ46061.1"/>
    </source>
</evidence>
<dbReference type="EMBL" id="NCVQ01000002">
    <property type="protein sequence ID" value="PWZ46061.1"/>
    <property type="molecule type" value="Genomic_DNA"/>
</dbReference>
<feature type="region of interest" description="Disordered" evidence="1">
    <location>
        <begin position="65"/>
        <end position="96"/>
    </location>
</feature>
<accession>A0A3L6GC18</accession>
<name>A0A3L6GC18_MAIZE</name>
<gene>
    <name evidence="2" type="ORF">Zm00014a_005234</name>
</gene>
<comment type="caution">
    <text evidence="2">The sequence shown here is derived from an EMBL/GenBank/DDBJ whole genome shotgun (WGS) entry which is preliminary data.</text>
</comment>
<dbReference type="Proteomes" id="UP000251960">
    <property type="component" value="Chromosome 10"/>
</dbReference>
<protein>
    <submittedName>
        <fullName evidence="2">Uncharacterized protein</fullName>
    </submittedName>
</protein>
<dbReference type="AlphaFoldDB" id="A0A3L6GC18"/>
<evidence type="ECO:0000256" key="1">
    <source>
        <dbReference type="SAM" id="MobiDB-lite"/>
    </source>
</evidence>
<proteinExistence type="predicted"/>
<evidence type="ECO:0000313" key="3">
    <source>
        <dbReference type="Proteomes" id="UP000251960"/>
    </source>
</evidence>
<reference evidence="2 3" key="1">
    <citation type="journal article" date="2018" name="Nat. Genet.">
        <title>Extensive intraspecific gene order and gene structural variations between Mo17 and other maize genomes.</title>
        <authorList>
            <person name="Sun S."/>
            <person name="Zhou Y."/>
            <person name="Chen J."/>
            <person name="Shi J."/>
            <person name="Zhao H."/>
            <person name="Zhao H."/>
            <person name="Song W."/>
            <person name="Zhang M."/>
            <person name="Cui Y."/>
            <person name="Dong X."/>
            <person name="Liu H."/>
            <person name="Ma X."/>
            <person name="Jiao Y."/>
            <person name="Wang B."/>
            <person name="Wei X."/>
            <person name="Stein J.C."/>
            <person name="Glaubitz J.C."/>
            <person name="Lu F."/>
            <person name="Yu G."/>
            <person name="Liang C."/>
            <person name="Fengler K."/>
            <person name="Li B."/>
            <person name="Rafalski A."/>
            <person name="Schnable P.S."/>
            <person name="Ware D.H."/>
            <person name="Buckler E.S."/>
            <person name="Lai J."/>
        </authorList>
    </citation>
    <scope>NUCLEOTIDE SEQUENCE [LARGE SCALE GENOMIC DNA]</scope>
    <source>
        <strain evidence="3">cv. Missouri 17</strain>
        <tissue evidence="2">Seedling</tissue>
    </source>
</reference>
<organism evidence="2 3">
    <name type="scientific">Zea mays</name>
    <name type="common">Maize</name>
    <dbReference type="NCBI Taxonomy" id="4577"/>
    <lineage>
        <taxon>Eukaryota</taxon>
        <taxon>Viridiplantae</taxon>
        <taxon>Streptophyta</taxon>
        <taxon>Embryophyta</taxon>
        <taxon>Tracheophyta</taxon>
        <taxon>Spermatophyta</taxon>
        <taxon>Magnoliopsida</taxon>
        <taxon>Liliopsida</taxon>
        <taxon>Poales</taxon>
        <taxon>Poaceae</taxon>
        <taxon>PACMAD clade</taxon>
        <taxon>Panicoideae</taxon>
        <taxon>Andropogonodae</taxon>
        <taxon>Andropogoneae</taxon>
        <taxon>Tripsacinae</taxon>
        <taxon>Zea</taxon>
    </lineage>
</organism>